<feature type="domain" description="HTH rpiR-type" evidence="1">
    <location>
        <begin position="1"/>
        <end position="76"/>
    </location>
</feature>
<dbReference type="EMBL" id="AATQ01000047">
    <property type="protein sequence ID" value="EAU44415.1"/>
    <property type="molecule type" value="Genomic_DNA"/>
</dbReference>
<dbReference type="PANTHER" id="PTHR30514">
    <property type="entry name" value="GLUCOKINASE"/>
    <property type="match status" value="1"/>
</dbReference>
<dbReference type="Proteomes" id="UP000006230">
    <property type="component" value="Unassembled WGS sequence"/>
</dbReference>
<dbReference type="Gene3D" id="1.10.10.10">
    <property type="entry name" value="Winged helix-like DNA-binding domain superfamily/Winged helix DNA-binding domain"/>
    <property type="match status" value="1"/>
</dbReference>
<dbReference type="HOGENOM" id="CLU_055769_1_2_5"/>
<gene>
    <name evidence="2" type="ORF">R2601_25736</name>
</gene>
<dbReference type="GO" id="GO:0003677">
    <property type="term" value="F:DNA binding"/>
    <property type="evidence" value="ECO:0007669"/>
    <property type="project" value="InterPro"/>
</dbReference>
<dbReference type="AlphaFoldDB" id="Q0FJM2"/>
<keyword evidence="3" id="KW-1185">Reference proteome</keyword>
<dbReference type="GO" id="GO:0003700">
    <property type="term" value="F:DNA-binding transcription factor activity"/>
    <property type="evidence" value="ECO:0007669"/>
    <property type="project" value="InterPro"/>
</dbReference>
<evidence type="ECO:0000313" key="3">
    <source>
        <dbReference type="Proteomes" id="UP000006230"/>
    </source>
</evidence>
<organism evidence="2 3">
    <name type="scientific">Salipiger bermudensis (strain DSM 26914 / JCM 13377 / KCTC 12554 / HTCC2601)</name>
    <name type="common">Pelagibaca bermudensis</name>
    <dbReference type="NCBI Taxonomy" id="314265"/>
    <lineage>
        <taxon>Bacteria</taxon>
        <taxon>Pseudomonadati</taxon>
        <taxon>Pseudomonadota</taxon>
        <taxon>Alphaproteobacteria</taxon>
        <taxon>Rhodobacterales</taxon>
        <taxon>Roseobacteraceae</taxon>
        <taxon>Salipiger</taxon>
    </lineage>
</organism>
<reference evidence="2 3" key="1">
    <citation type="journal article" date="2010" name="J. Bacteriol.">
        <title>Genome sequences of Pelagibaca bermudensis HTCC2601T and Maritimibacter alkaliphilus HTCC2654T, the type strains of two marine Roseobacter genera.</title>
        <authorList>
            <person name="Thrash J.C."/>
            <person name="Cho J.C."/>
            <person name="Ferriera S."/>
            <person name="Johnson J."/>
            <person name="Vergin K.L."/>
            <person name="Giovannoni S.J."/>
        </authorList>
    </citation>
    <scope>NUCLEOTIDE SEQUENCE [LARGE SCALE GENOMIC DNA]</scope>
    <source>
        <strain evidence="3">DSM 26914 / JCM 13377 / KCTC 12554 / HTCC2601</strain>
    </source>
</reference>
<dbReference type="InterPro" id="IPR036388">
    <property type="entry name" value="WH-like_DNA-bd_sf"/>
</dbReference>
<protein>
    <recommendedName>
        <fullName evidence="1">HTH rpiR-type domain-containing protein</fullName>
    </recommendedName>
</protein>
<dbReference type="eggNOG" id="COG1737">
    <property type="taxonomic scope" value="Bacteria"/>
</dbReference>
<dbReference type="RefSeq" id="WP_007800789.1">
    <property type="nucleotide sequence ID" value="NZ_DS022276.1"/>
</dbReference>
<dbReference type="SUPFAM" id="SSF46689">
    <property type="entry name" value="Homeodomain-like"/>
    <property type="match status" value="1"/>
</dbReference>
<dbReference type="GO" id="GO:0097367">
    <property type="term" value="F:carbohydrate derivative binding"/>
    <property type="evidence" value="ECO:0007669"/>
    <property type="project" value="InterPro"/>
</dbReference>
<dbReference type="InterPro" id="IPR046348">
    <property type="entry name" value="SIS_dom_sf"/>
</dbReference>
<comment type="caution">
    <text evidence="2">The sequence shown here is derived from an EMBL/GenBank/DDBJ whole genome shotgun (WGS) entry which is preliminary data.</text>
</comment>
<dbReference type="STRING" id="314265.R2601_25736"/>
<dbReference type="OrthoDB" id="3237351at2"/>
<dbReference type="InterPro" id="IPR000281">
    <property type="entry name" value="HTH_RpiR"/>
</dbReference>
<name>Q0FJM2_SALBH</name>
<accession>Q0FJM2</accession>
<evidence type="ECO:0000259" key="1">
    <source>
        <dbReference type="PROSITE" id="PS51071"/>
    </source>
</evidence>
<dbReference type="InterPro" id="IPR009057">
    <property type="entry name" value="Homeodomain-like_sf"/>
</dbReference>
<dbReference type="PANTHER" id="PTHR30514:SF18">
    <property type="entry name" value="RPIR-FAMILY TRANSCRIPTIONAL REGULATOR"/>
    <property type="match status" value="1"/>
</dbReference>
<dbReference type="GO" id="GO:1901135">
    <property type="term" value="P:carbohydrate derivative metabolic process"/>
    <property type="evidence" value="ECO:0007669"/>
    <property type="project" value="InterPro"/>
</dbReference>
<evidence type="ECO:0000313" key="2">
    <source>
        <dbReference type="EMBL" id="EAU44415.1"/>
    </source>
</evidence>
<dbReference type="SUPFAM" id="SSF53697">
    <property type="entry name" value="SIS domain"/>
    <property type="match status" value="1"/>
</dbReference>
<dbReference type="Gene3D" id="3.40.50.10490">
    <property type="entry name" value="Glucose-6-phosphate isomerase like protein, domain 1"/>
    <property type="match status" value="1"/>
</dbReference>
<dbReference type="InterPro" id="IPR047640">
    <property type="entry name" value="RpiR-like"/>
</dbReference>
<proteinExistence type="predicted"/>
<dbReference type="PROSITE" id="PS51071">
    <property type="entry name" value="HTH_RPIR"/>
    <property type="match status" value="1"/>
</dbReference>
<sequence length="274" mass="30529">MFLARVRAQLPDLHRAEYKLGCFLLEFPGDLASYDAQELARLCGVSKATVSRFVRRLGFENYDAARRAARDERQQCNGQISVRPRLRTGTTEISETVRDEIDNLIWTYQQVDTDDLESLADAVVSSRRVWLVGFRLCRVFADYLQTQLVQVAPTCASIPQPGVSLGEYVTEIAPDDLVICMALGRREGRTEALLDELRRSGVPIALIGDEEAGLAAGVRWQFRCRTETSEAQESHAAVLSLCSQIGARATQRAGAIARSRLRRIDEVNARLGEV</sequence>